<keyword evidence="4" id="KW-0472">Membrane</keyword>
<organism evidence="7 8">
    <name type="scientific">Urochloa decumbens</name>
    <dbReference type="NCBI Taxonomy" id="240449"/>
    <lineage>
        <taxon>Eukaryota</taxon>
        <taxon>Viridiplantae</taxon>
        <taxon>Streptophyta</taxon>
        <taxon>Embryophyta</taxon>
        <taxon>Tracheophyta</taxon>
        <taxon>Spermatophyta</taxon>
        <taxon>Magnoliopsida</taxon>
        <taxon>Liliopsida</taxon>
        <taxon>Poales</taxon>
        <taxon>Poaceae</taxon>
        <taxon>PACMAD clade</taxon>
        <taxon>Panicoideae</taxon>
        <taxon>Panicodae</taxon>
        <taxon>Paniceae</taxon>
        <taxon>Melinidinae</taxon>
        <taxon>Urochloa</taxon>
    </lineage>
</organism>
<gene>
    <name evidence="7" type="ORF">URODEC1_LOCUS3698</name>
</gene>
<dbReference type="GO" id="GO:0080115">
    <property type="term" value="F:myosin XI tail binding"/>
    <property type="evidence" value="ECO:0007669"/>
    <property type="project" value="UniProtKB-ARBA"/>
</dbReference>
<protein>
    <recommendedName>
        <fullName evidence="6">GTD-binding domain-containing protein</fullName>
    </recommendedName>
</protein>
<keyword evidence="5" id="KW-0175">Coiled coil</keyword>
<evidence type="ECO:0000256" key="1">
    <source>
        <dbReference type="ARBA" id="ARBA00004370"/>
    </source>
</evidence>
<evidence type="ECO:0000256" key="3">
    <source>
        <dbReference type="ARBA" id="ARBA00022989"/>
    </source>
</evidence>
<keyword evidence="8" id="KW-1185">Reference proteome</keyword>
<dbReference type="AlphaFoldDB" id="A0ABC8VI00"/>
<name>A0ABC8VI00_9POAL</name>
<reference evidence="7" key="1">
    <citation type="submission" date="2024-10" db="EMBL/GenBank/DDBJ databases">
        <authorList>
            <person name="Ryan C."/>
        </authorList>
    </citation>
    <scope>NUCLEOTIDE SEQUENCE [LARGE SCALE GENOMIC DNA]</scope>
</reference>
<evidence type="ECO:0000256" key="2">
    <source>
        <dbReference type="ARBA" id="ARBA00022692"/>
    </source>
</evidence>
<keyword evidence="2" id="KW-0812">Transmembrane</keyword>
<evidence type="ECO:0000313" key="8">
    <source>
        <dbReference type="Proteomes" id="UP001497457"/>
    </source>
</evidence>
<comment type="subcellular location">
    <subcellularLocation>
        <location evidence="1">Membrane</location>
    </subcellularLocation>
</comment>
<accession>A0ABC8VI00</accession>
<dbReference type="InterPro" id="IPR007656">
    <property type="entry name" value="GTD-bd"/>
</dbReference>
<dbReference type="EMBL" id="OZ075120">
    <property type="protein sequence ID" value="CAL4891267.1"/>
    <property type="molecule type" value="Genomic_DNA"/>
</dbReference>
<sequence>MARSISSGGSSSRSASSSWAGLEGEAASSPIPYREGPLEYWPAQMCKCGKKAARWISWSDDNPGRRYLTCLLGGCDLWIWAENSTTTPFVRQLLVDLRDMVWRLKRERREMQAELREAKRMLQEQRAIPEAELRALQEQLQAKDNEISVLRARVSDLEKQKRMFAYGVAGCAALLMYFRPWM</sequence>
<dbReference type="Proteomes" id="UP001497457">
    <property type="component" value="Chromosome 10rd"/>
</dbReference>
<evidence type="ECO:0000259" key="6">
    <source>
        <dbReference type="Pfam" id="PF04576"/>
    </source>
</evidence>
<feature type="domain" description="GTD-binding" evidence="6">
    <location>
        <begin position="99"/>
        <end position="153"/>
    </location>
</feature>
<dbReference type="Gene3D" id="6.10.250.920">
    <property type="match status" value="1"/>
</dbReference>
<evidence type="ECO:0000256" key="4">
    <source>
        <dbReference type="ARBA" id="ARBA00023136"/>
    </source>
</evidence>
<keyword evidence="3" id="KW-1133">Transmembrane helix</keyword>
<evidence type="ECO:0000313" key="7">
    <source>
        <dbReference type="EMBL" id="CAL4891267.1"/>
    </source>
</evidence>
<proteinExistence type="predicted"/>
<dbReference type="PANTHER" id="PTHR33248">
    <property type="entry name" value="ZINC ION-BINDING PROTEIN"/>
    <property type="match status" value="1"/>
</dbReference>
<evidence type="ECO:0000256" key="5">
    <source>
        <dbReference type="SAM" id="Coils"/>
    </source>
</evidence>
<dbReference type="Pfam" id="PF04576">
    <property type="entry name" value="Zein-binding"/>
    <property type="match status" value="1"/>
</dbReference>
<dbReference type="GO" id="GO:0016020">
    <property type="term" value="C:membrane"/>
    <property type="evidence" value="ECO:0007669"/>
    <property type="project" value="UniProtKB-SubCell"/>
</dbReference>
<feature type="coiled-coil region" evidence="5">
    <location>
        <begin position="94"/>
        <end position="160"/>
    </location>
</feature>